<evidence type="ECO:0000256" key="1">
    <source>
        <dbReference type="SAM" id="MobiDB-lite"/>
    </source>
</evidence>
<organism evidence="3 4">
    <name type="scientific">Thalictrum thalictroides</name>
    <name type="common">Rue-anemone</name>
    <name type="synonym">Anemone thalictroides</name>
    <dbReference type="NCBI Taxonomy" id="46969"/>
    <lineage>
        <taxon>Eukaryota</taxon>
        <taxon>Viridiplantae</taxon>
        <taxon>Streptophyta</taxon>
        <taxon>Embryophyta</taxon>
        <taxon>Tracheophyta</taxon>
        <taxon>Spermatophyta</taxon>
        <taxon>Magnoliopsida</taxon>
        <taxon>Ranunculales</taxon>
        <taxon>Ranunculaceae</taxon>
        <taxon>Thalictroideae</taxon>
        <taxon>Thalictrum</taxon>
    </lineage>
</organism>
<evidence type="ECO:0000256" key="2">
    <source>
        <dbReference type="SAM" id="Phobius"/>
    </source>
</evidence>
<dbReference type="PANTHER" id="PTHR36347">
    <property type="entry name" value="EXPRESSED PROTEIN"/>
    <property type="match status" value="1"/>
</dbReference>
<dbReference type="AlphaFoldDB" id="A0A7J6VAZ8"/>
<sequence length="179" mass="20030">MEANIFPHHLCSLKPPTPFLVRNQHSPFTTQISLKPVLFRFHPLKATEPTINNSSINSSGDDGNNLPSNPQSVKPPPDTVEIRFKRGSRRRSKEKEMDTSGGKPAKRPSPPKDWESMTIGEKAVELYVGEKGALYWLNKFAYASIYIVIGGWILFRFVGPSLGLYQLDTPPLSPTNILK</sequence>
<comment type="caution">
    <text evidence="3">The sequence shown here is derived from an EMBL/GenBank/DDBJ whole genome shotgun (WGS) entry which is preliminary data.</text>
</comment>
<name>A0A7J6VAZ8_THATH</name>
<dbReference type="PANTHER" id="PTHR36347:SF1">
    <property type="entry name" value="EXPRESSED PROTEIN"/>
    <property type="match status" value="1"/>
</dbReference>
<feature type="region of interest" description="Disordered" evidence="1">
    <location>
        <begin position="49"/>
        <end position="115"/>
    </location>
</feature>
<dbReference type="EMBL" id="JABWDY010035006">
    <property type="protein sequence ID" value="KAF5182256.1"/>
    <property type="molecule type" value="Genomic_DNA"/>
</dbReference>
<evidence type="ECO:0000313" key="3">
    <source>
        <dbReference type="EMBL" id="KAF5182256.1"/>
    </source>
</evidence>
<keyword evidence="2" id="KW-1133">Transmembrane helix</keyword>
<dbReference type="OrthoDB" id="1925898at2759"/>
<dbReference type="Proteomes" id="UP000554482">
    <property type="component" value="Unassembled WGS sequence"/>
</dbReference>
<reference evidence="3 4" key="1">
    <citation type="submission" date="2020-06" db="EMBL/GenBank/DDBJ databases">
        <title>Transcriptomic and genomic resources for Thalictrum thalictroides and T. hernandezii: Facilitating candidate gene discovery in an emerging model plant lineage.</title>
        <authorList>
            <person name="Arias T."/>
            <person name="Riano-Pachon D.M."/>
            <person name="Di Stilio V.S."/>
        </authorList>
    </citation>
    <scope>NUCLEOTIDE SEQUENCE [LARGE SCALE GENOMIC DNA]</scope>
    <source>
        <strain evidence="4">cv. WT478/WT964</strain>
        <tissue evidence="3">Leaves</tissue>
    </source>
</reference>
<keyword evidence="4" id="KW-1185">Reference proteome</keyword>
<feature type="compositionally biased region" description="Low complexity" evidence="1">
    <location>
        <begin position="51"/>
        <end position="65"/>
    </location>
</feature>
<accession>A0A7J6VAZ8</accession>
<protein>
    <submittedName>
        <fullName evidence="3">Transmembrane protein</fullName>
    </submittedName>
</protein>
<keyword evidence="2 3" id="KW-0812">Transmembrane</keyword>
<dbReference type="GO" id="GO:0009507">
    <property type="term" value="C:chloroplast"/>
    <property type="evidence" value="ECO:0007669"/>
    <property type="project" value="TreeGrafter"/>
</dbReference>
<keyword evidence="2" id="KW-0472">Membrane</keyword>
<gene>
    <name evidence="3" type="ORF">FRX31_028156</name>
</gene>
<proteinExistence type="predicted"/>
<evidence type="ECO:0000313" key="4">
    <source>
        <dbReference type="Proteomes" id="UP000554482"/>
    </source>
</evidence>
<feature type="transmembrane region" description="Helical" evidence="2">
    <location>
        <begin position="140"/>
        <end position="158"/>
    </location>
</feature>